<accession>A0A9P4HDH3</accession>
<name>A0A9P4HDH3_9PLEO</name>
<reference evidence="1" key="1">
    <citation type="journal article" date="2020" name="Stud. Mycol.">
        <title>101 Dothideomycetes genomes: a test case for predicting lifestyles and emergence of pathogens.</title>
        <authorList>
            <person name="Haridas S."/>
            <person name="Albert R."/>
            <person name="Binder M."/>
            <person name="Bloem J."/>
            <person name="Labutti K."/>
            <person name="Salamov A."/>
            <person name="Andreopoulos B."/>
            <person name="Baker S."/>
            <person name="Barry K."/>
            <person name="Bills G."/>
            <person name="Bluhm B."/>
            <person name="Cannon C."/>
            <person name="Castanera R."/>
            <person name="Culley D."/>
            <person name="Daum C."/>
            <person name="Ezra D."/>
            <person name="Gonzalez J."/>
            <person name="Henrissat B."/>
            <person name="Kuo A."/>
            <person name="Liang C."/>
            <person name="Lipzen A."/>
            <person name="Lutzoni F."/>
            <person name="Magnuson J."/>
            <person name="Mondo S."/>
            <person name="Nolan M."/>
            <person name="Ohm R."/>
            <person name="Pangilinan J."/>
            <person name="Park H.-J."/>
            <person name="Ramirez L."/>
            <person name="Alfaro M."/>
            <person name="Sun H."/>
            <person name="Tritt A."/>
            <person name="Yoshinaga Y."/>
            <person name="Zwiers L.-H."/>
            <person name="Turgeon B."/>
            <person name="Goodwin S."/>
            <person name="Spatafora J."/>
            <person name="Crous P."/>
            <person name="Grigoriev I."/>
        </authorList>
    </citation>
    <scope>NUCLEOTIDE SEQUENCE</scope>
    <source>
        <strain evidence="1">CBS 110217</strain>
    </source>
</reference>
<comment type="caution">
    <text evidence="1">The sequence shown here is derived from an EMBL/GenBank/DDBJ whole genome shotgun (WGS) entry which is preliminary data.</text>
</comment>
<organism evidence="1 2">
    <name type="scientific">Setomelanomma holmii</name>
    <dbReference type="NCBI Taxonomy" id="210430"/>
    <lineage>
        <taxon>Eukaryota</taxon>
        <taxon>Fungi</taxon>
        <taxon>Dikarya</taxon>
        <taxon>Ascomycota</taxon>
        <taxon>Pezizomycotina</taxon>
        <taxon>Dothideomycetes</taxon>
        <taxon>Pleosporomycetidae</taxon>
        <taxon>Pleosporales</taxon>
        <taxon>Pleosporineae</taxon>
        <taxon>Phaeosphaeriaceae</taxon>
        <taxon>Setomelanomma</taxon>
    </lineage>
</organism>
<dbReference type="Proteomes" id="UP000799777">
    <property type="component" value="Unassembled WGS sequence"/>
</dbReference>
<protein>
    <submittedName>
        <fullName evidence="1">Uncharacterized protein</fullName>
    </submittedName>
</protein>
<evidence type="ECO:0000313" key="1">
    <source>
        <dbReference type="EMBL" id="KAF2031327.1"/>
    </source>
</evidence>
<dbReference type="EMBL" id="ML978182">
    <property type="protein sequence ID" value="KAF2031327.1"/>
    <property type="molecule type" value="Genomic_DNA"/>
</dbReference>
<proteinExistence type="predicted"/>
<gene>
    <name evidence="1" type="ORF">EK21DRAFT_88249</name>
</gene>
<dbReference type="AlphaFoldDB" id="A0A9P4HDH3"/>
<evidence type="ECO:0000313" key="2">
    <source>
        <dbReference type="Proteomes" id="UP000799777"/>
    </source>
</evidence>
<sequence>MRKATDSAMRSVTLRDMLLALQKVMETGIVKDAVRASNTGAQWMLKKATQTVTQRAEMQYTYKATRTGERQATKKDWRKAIWKSKRGLPKRSTRSAVARMLKVTIKAASTETTRVTKTARGKGTPLGRRTDSVTVKRQGIAMAVRAASIAVSKIVGSGVHIVVK</sequence>
<keyword evidence="2" id="KW-1185">Reference proteome</keyword>